<dbReference type="Gene3D" id="1.10.10.10">
    <property type="entry name" value="Winged helix-like DNA-binding domain superfamily/Winged helix DNA-binding domain"/>
    <property type="match status" value="1"/>
</dbReference>
<evidence type="ECO:0000313" key="9">
    <source>
        <dbReference type="EMBL" id="MDB9225069.1"/>
    </source>
</evidence>
<accession>A0A1Y4A1C4</accession>
<evidence type="ECO:0000256" key="1">
    <source>
        <dbReference type="ARBA" id="ARBA00001286"/>
    </source>
</evidence>
<keyword evidence="5" id="KW-0234">DNA repair</keyword>
<dbReference type="InterPro" id="IPR036217">
    <property type="entry name" value="MethylDNA_cys_MeTrfase_DNAb"/>
</dbReference>
<evidence type="ECO:0000313" key="13">
    <source>
        <dbReference type="Proteomes" id="UP000283426"/>
    </source>
</evidence>
<evidence type="ECO:0000313" key="12">
    <source>
        <dbReference type="EMBL" id="RGY06485.1"/>
    </source>
</evidence>
<protein>
    <submittedName>
        <fullName evidence="10">MGMT family protein</fullName>
    </submittedName>
</protein>
<dbReference type="PANTHER" id="PTHR42942:SF1">
    <property type="entry name" value="ALKYLTRANSFERASE-LIKE PROTEIN 1"/>
    <property type="match status" value="1"/>
</dbReference>
<sequence length="110" mass="12209">MSGLNNNEFRLHQFSVEVCDIIRQIPAGKVLTYGQIARLAGFSNYSRWVGKVLSHHPGTAALPCHRVVNSQGRTAPHWPGQKSLLAAEGITFQPNGRVDLKRHLWLSIPS</sequence>
<dbReference type="InterPro" id="IPR052520">
    <property type="entry name" value="ATL_DNA_repair"/>
</dbReference>
<gene>
    <name evidence="11" type="ORF">DWW24_15130</name>
    <name evidence="10" type="ORF">DWW57_14610</name>
    <name evidence="12" type="ORF">DXA53_09900</name>
    <name evidence="8" type="ORF">L0P03_16615</name>
    <name evidence="9" type="ORF">PN645_19005</name>
</gene>
<dbReference type="PROSITE" id="PS00374">
    <property type="entry name" value="MGMT"/>
    <property type="match status" value="1"/>
</dbReference>
<dbReference type="GO" id="GO:0006281">
    <property type="term" value="P:DNA repair"/>
    <property type="evidence" value="ECO:0007669"/>
    <property type="project" value="UniProtKB-KW"/>
</dbReference>
<evidence type="ECO:0000313" key="11">
    <source>
        <dbReference type="EMBL" id="RGV21418.1"/>
    </source>
</evidence>
<comment type="catalytic activity">
    <reaction evidence="1">
        <text>a 4-O-methyl-thymidine in DNA + L-cysteinyl-[protein] = a thymidine in DNA + S-methyl-L-cysteinyl-[protein]</text>
        <dbReference type="Rhea" id="RHEA:53428"/>
        <dbReference type="Rhea" id="RHEA-COMP:10131"/>
        <dbReference type="Rhea" id="RHEA-COMP:10132"/>
        <dbReference type="Rhea" id="RHEA-COMP:13555"/>
        <dbReference type="Rhea" id="RHEA-COMP:13556"/>
        <dbReference type="ChEBI" id="CHEBI:29950"/>
        <dbReference type="ChEBI" id="CHEBI:82612"/>
        <dbReference type="ChEBI" id="CHEBI:137386"/>
        <dbReference type="ChEBI" id="CHEBI:137387"/>
        <dbReference type="EC" id="2.1.1.63"/>
    </reaction>
</comment>
<dbReference type="RefSeq" id="WP_022159667.1">
    <property type="nucleotide sequence ID" value="NZ_JADMUD010000012.1"/>
</dbReference>
<dbReference type="SUPFAM" id="SSF46767">
    <property type="entry name" value="Methylated DNA-protein cysteine methyltransferase, C-terminal domain"/>
    <property type="match status" value="1"/>
</dbReference>
<dbReference type="PANTHER" id="PTHR42942">
    <property type="entry name" value="6-O-METHYLGUANINE DNA METHYLTRANSFERASE"/>
    <property type="match status" value="1"/>
</dbReference>
<dbReference type="InterPro" id="IPR014048">
    <property type="entry name" value="MethylDNA_cys_MeTrfase_DNA-bd"/>
</dbReference>
<evidence type="ECO:0000256" key="4">
    <source>
        <dbReference type="ARBA" id="ARBA00022763"/>
    </source>
</evidence>
<evidence type="ECO:0000313" key="8">
    <source>
        <dbReference type="EMBL" id="MCG4961456.1"/>
    </source>
</evidence>
<dbReference type="Pfam" id="PF01035">
    <property type="entry name" value="DNA_binding_1"/>
    <property type="match status" value="1"/>
</dbReference>
<keyword evidence="2" id="KW-0489">Methyltransferase</keyword>
<evidence type="ECO:0000313" key="10">
    <source>
        <dbReference type="EMBL" id="RGU54816.1"/>
    </source>
</evidence>
<dbReference type="GO" id="GO:0032259">
    <property type="term" value="P:methylation"/>
    <property type="evidence" value="ECO:0007669"/>
    <property type="project" value="UniProtKB-KW"/>
</dbReference>
<dbReference type="Proteomes" id="UP000284243">
    <property type="component" value="Unassembled WGS sequence"/>
</dbReference>
<proteinExistence type="predicted"/>
<dbReference type="Proteomes" id="UP001212263">
    <property type="component" value="Unassembled WGS sequence"/>
</dbReference>
<reference evidence="13 14" key="1">
    <citation type="submission" date="2018-08" db="EMBL/GenBank/DDBJ databases">
        <title>A genome reference for cultivated species of the human gut microbiota.</title>
        <authorList>
            <person name="Zou Y."/>
            <person name="Xue W."/>
            <person name="Luo G."/>
        </authorList>
    </citation>
    <scope>NUCLEOTIDE SEQUENCE [LARGE SCALE GENOMIC DNA]</scope>
    <source>
        <strain evidence="11 13">AF14-6AC</strain>
        <strain evidence="10 14">AF16-14</strain>
        <strain evidence="12 15">OF03-11</strain>
    </source>
</reference>
<keyword evidence="4" id="KW-0227">DNA damage</keyword>
<dbReference type="EMBL" id="JAQMRD010000042">
    <property type="protein sequence ID" value="MDB9225069.1"/>
    <property type="molecule type" value="Genomic_DNA"/>
</dbReference>
<dbReference type="EMBL" id="JAKNDN010000036">
    <property type="protein sequence ID" value="MCG4961456.1"/>
    <property type="molecule type" value="Genomic_DNA"/>
</dbReference>
<evidence type="ECO:0000313" key="14">
    <source>
        <dbReference type="Proteomes" id="UP000284243"/>
    </source>
</evidence>
<dbReference type="AlphaFoldDB" id="A0A1Y4A1C4"/>
<keyword evidence="3" id="KW-0808">Transferase</keyword>
<comment type="catalytic activity">
    <reaction evidence="6">
        <text>a 6-O-methyl-2'-deoxyguanosine in DNA + L-cysteinyl-[protein] = S-methyl-L-cysteinyl-[protein] + a 2'-deoxyguanosine in DNA</text>
        <dbReference type="Rhea" id="RHEA:24000"/>
        <dbReference type="Rhea" id="RHEA-COMP:10131"/>
        <dbReference type="Rhea" id="RHEA-COMP:10132"/>
        <dbReference type="Rhea" id="RHEA-COMP:11367"/>
        <dbReference type="Rhea" id="RHEA-COMP:11368"/>
        <dbReference type="ChEBI" id="CHEBI:29950"/>
        <dbReference type="ChEBI" id="CHEBI:82612"/>
        <dbReference type="ChEBI" id="CHEBI:85445"/>
        <dbReference type="ChEBI" id="CHEBI:85448"/>
        <dbReference type="EC" id="2.1.1.63"/>
    </reaction>
</comment>
<dbReference type="CDD" id="cd06445">
    <property type="entry name" value="ATase"/>
    <property type="match status" value="1"/>
</dbReference>
<organism evidence="10 14">
    <name type="scientific">Odoribacter splanchnicus</name>
    <dbReference type="NCBI Taxonomy" id="28118"/>
    <lineage>
        <taxon>Bacteria</taxon>
        <taxon>Pseudomonadati</taxon>
        <taxon>Bacteroidota</taxon>
        <taxon>Bacteroidia</taxon>
        <taxon>Bacteroidales</taxon>
        <taxon>Odoribacteraceae</taxon>
        <taxon>Odoribacter</taxon>
    </lineage>
</organism>
<dbReference type="EMBL" id="QRYC01000025">
    <property type="protein sequence ID" value="RGU54816.1"/>
    <property type="molecule type" value="Genomic_DNA"/>
</dbReference>
<dbReference type="GO" id="GO:0003908">
    <property type="term" value="F:methylated-DNA-[protein]-cysteine S-methyltransferase activity"/>
    <property type="evidence" value="ECO:0007669"/>
    <property type="project" value="UniProtKB-EC"/>
</dbReference>
<evidence type="ECO:0000313" key="15">
    <source>
        <dbReference type="Proteomes" id="UP000284434"/>
    </source>
</evidence>
<evidence type="ECO:0000256" key="2">
    <source>
        <dbReference type="ARBA" id="ARBA00022603"/>
    </source>
</evidence>
<reference evidence="8" key="2">
    <citation type="submission" date="2022-01" db="EMBL/GenBank/DDBJ databases">
        <title>Collection of gut derived symbiotic bacterial strains cultured from healthy donors.</title>
        <authorList>
            <person name="Lin H."/>
            <person name="Kohout C."/>
            <person name="Waligurski E."/>
            <person name="Pamer E.G."/>
        </authorList>
    </citation>
    <scope>NUCLEOTIDE SEQUENCE</scope>
    <source>
        <strain evidence="8">DFI.1.149</strain>
    </source>
</reference>
<reference evidence="9" key="3">
    <citation type="submission" date="2023-01" db="EMBL/GenBank/DDBJ databases">
        <title>Human gut microbiome strain richness.</title>
        <authorList>
            <person name="Chen-Liaw A."/>
        </authorList>
    </citation>
    <scope>NUCLEOTIDE SEQUENCE</scope>
    <source>
        <strain evidence="9">RTP21484st1_B7_RTP21484_190118</strain>
    </source>
</reference>
<dbReference type="InterPro" id="IPR036388">
    <property type="entry name" value="WH-like_DNA-bd_sf"/>
</dbReference>
<dbReference type="Proteomes" id="UP000283426">
    <property type="component" value="Unassembled WGS sequence"/>
</dbReference>
<evidence type="ECO:0000256" key="6">
    <source>
        <dbReference type="ARBA" id="ARBA00049348"/>
    </source>
</evidence>
<comment type="caution">
    <text evidence="10">The sequence shown here is derived from an EMBL/GenBank/DDBJ whole genome shotgun (WGS) entry which is preliminary data.</text>
</comment>
<dbReference type="EMBL" id="QSCO01000012">
    <property type="protein sequence ID" value="RGY06485.1"/>
    <property type="molecule type" value="Genomic_DNA"/>
</dbReference>
<dbReference type="Proteomes" id="UP000284434">
    <property type="component" value="Unassembled WGS sequence"/>
</dbReference>
<evidence type="ECO:0000256" key="3">
    <source>
        <dbReference type="ARBA" id="ARBA00022679"/>
    </source>
</evidence>
<dbReference type="InterPro" id="IPR001497">
    <property type="entry name" value="MethylDNA_cys_MeTrfase_AS"/>
</dbReference>
<feature type="domain" description="Methylated-DNA-[protein]-cysteine S-methyltransferase DNA binding" evidence="7">
    <location>
        <begin position="14"/>
        <end position="90"/>
    </location>
</feature>
<evidence type="ECO:0000256" key="5">
    <source>
        <dbReference type="ARBA" id="ARBA00023204"/>
    </source>
</evidence>
<evidence type="ECO:0000259" key="7">
    <source>
        <dbReference type="Pfam" id="PF01035"/>
    </source>
</evidence>
<dbReference type="Proteomes" id="UP001199750">
    <property type="component" value="Unassembled WGS sequence"/>
</dbReference>
<dbReference type="EMBL" id="QRYW01000035">
    <property type="protein sequence ID" value="RGV21418.1"/>
    <property type="molecule type" value="Genomic_DNA"/>
</dbReference>
<name>A0A1Y4A1C4_9BACT</name>